<reference key="2">
    <citation type="submission" date="2011-05" db="EMBL/GenBank/DDBJ databases">
        <title>The Genome Sequence of Magnaporthe oryzae 70-15.</title>
        <authorList>
            <consortium name="The Broad Institute Genome Sequencing Platform"/>
            <person name="Ma L.-J."/>
            <person name="Dead R."/>
            <person name="Young S.K."/>
            <person name="Zeng Q."/>
            <person name="Gargeya S."/>
            <person name="Fitzgerald M."/>
            <person name="Haas B."/>
            <person name="Abouelleil A."/>
            <person name="Alvarado L."/>
            <person name="Arachchi H.M."/>
            <person name="Berlin A."/>
            <person name="Brown A."/>
            <person name="Chapman S.B."/>
            <person name="Chen Z."/>
            <person name="Dunbar C."/>
            <person name="Freedman E."/>
            <person name="Gearin G."/>
            <person name="Gellesch M."/>
            <person name="Goldberg J."/>
            <person name="Griggs A."/>
            <person name="Gujja S."/>
            <person name="Heiman D."/>
            <person name="Howarth C."/>
            <person name="Larson L."/>
            <person name="Lui A."/>
            <person name="MacDonald P.J.P."/>
            <person name="Mehta T."/>
            <person name="Montmayeur A."/>
            <person name="Murphy C."/>
            <person name="Neiman D."/>
            <person name="Pearson M."/>
            <person name="Priest M."/>
            <person name="Roberts A."/>
            <person name="Saif S."/>
            <person name="Shea T."/>
            <person name="Shenoy N."/>
            <person name="Sisk P."/>
            <person name="Stolte C."/>
            <person name="Sykes S."/>
            <person name="Yandava C."/>
            <person name="Wortman J."/>
            <person name="Nusbaum C."/>
            <person name="Birren B."/>
        </authorList>
    </citation>
    <scope>NUCLEOTIDE SEQUENCE</scope>
    <source>
        <strain>70-15</strain>
    </source>
</reference>
<dbReference type="KEGG" id="mgr:MGG_11498"/>
<keyword evidence="3" id="KW-1185">Reference proteome</keyword>
<proteinExistence type="predicted"/>
<organism evidence="2 3">
    <name type="scientific">Pyricularia oryzae (strain 70-15 / ATCC MYA-4617 / FGSC 8958)</name>
    <name type="common">Rice blast fungus</name>
    <name type="synonym">Magnaporthe oryzae</name>
    <dbReference type="NCBI Taxonomy" id="242507"/>
    <lineage>
        <taxon>Eukaryota</taxon>
        <taxon>Fungi</taxon>
        <taxon>Dikarya</taxon>
        <taxon>Ascomycota</taxon>
        <taxon>Pezizomycotina</taxon>
        <taxon>Sordariomycetes</taxon>
        <taxon>Sordariomycetidae</taxon>
        <taxon>Magnaporthales</taxon>
        <taxon>Pyriculariaceae</taxon>
        <taxon>Pyricularia</taxon>
    </lineage>
</organism>
<dbReference type="VEuPathDB" id="FungiDB:MGG_11498"/>
<evidence type="ECO:0000313" key="2">
    <source>
        <dbReference type="EMBL" id="EHA48651.1"/>
    </source>
</evidence>
<dbReference type="SUPFAM" id="SSF81383">
    <property type="entry name" value="F-box domain"/>
    <property type="match status" value="1"/>
</dbReference>
<dbReference type="eggNOG" id="ENOG502S69X">
    <property type="taxonomic scope" value="Eukaryota"/>
</dbReference>
<dbReference type="Pfam" id="PF12937">
    <property type="entry name" value="F-box-like"/>
    <property type="match status" value="1"/>
</dbReference>
<dbReference type="STRING" id="242507.G4NEM1"/>
<dbReference type="InParanoid" id="G4NEM1"/>
<dbReference type="EMBL" id="CM001235">
    <property type="protein sequence ID" value="EHA48651.1"/>
    <property type="molecule type" value="Genomic_DNA"/>
</dbReference>
<evidence type="ECO:0000259" key="1">
    <source>
        <dbReference type="PROSITE" id="PS50181"/>
    </source>
</evidence>
<dbReference type="AlphaFoldDB" id="G4NEM1"/>
<dbReference type="OMA" id="DFDFRWR"/>
<dbReference type="Proteomes" id="UP000009058">
    <property type="component" value="Chromosome 5"/>
</dbReference>
<dbReference type="SMART" id="SM00256">
    <property type="entry name" value="FBOX"/>
    <property type="match status" value="1"/>
</dbReference>
<dbReference type="CDD" id="cd09917">
    <property type="entry name" value="F-box_SF"/>
    <property type="match status" value="1"/>
</dbReference>
<dbReference type="Gene3D" id="1.20.1280.50">
    <property type="match status" value="1"/>
</dbReference>
<dbReference type="HOGENOM" id="CLU_374355_0_0_1"/>
<gene>
    <name evidence="2" type="ORF">MGG_11498</name>
</gene>
<dbReference type="GeneID" id="5050656"/>
<reference evidence="2 3" key="1">
    <citation type="journal article" date="2005" name="Nature">
        <title>The genome sequence of the rice blast fungus Magnaporthe grisea.</title>
        <authorList>
            <person name="Dean R.A."/>
            <person name="Talbot N.J."/>
            <person name="Ebbole D.J."/>
            <person name="Farman M.L."/>
            <person name="Mitchell T.K."/>
            <person name="Orbach M.J."/>
            <person name="Thon M."/>
            <person name="Kulkarni R."/>
            <person name="Xu J.R."/>
            <person name="Pan H."/>
            <person name="Read N.D."/>
            <person name="Lee Y.H."/>
            <person name="Carbone I."/>
            <person name="Brown D."/>
            <person name="Oh Y.Y."/>
            <person name="Donofrio N."/>
            <person name="Jeong J.S."/>
            <person name="Soanes D.M."/>
            <person name="Djonovic S."/>
            <person name="Kolomiets E."/>
            <person name="Rehmeyer C."/>
            <person name="Li W."/>
            <person name="Harding M."/>
            <person name="Kim S."/>
            <person name="Lebrun M.H."/>
            <person name="Bohnert H."/>
            <person name="Coughlan S."/>
            <person name="Butler J."/>
            <person name="Calvo S."/>
            <person name="Ma L.J."/>
            <person name="Nicol R."/>
            <person name="Purcell S."/>
            <person name="Nusbaum C."/>
            <person name="Galagan J.E."/>
            <person name="Birren B.W."/>
        </authorList>
    </citation>
    <scope>NUCLEOTIDE SEQUENCE [LARGE SCALE GENOMIC DNA]</scope>
    <source>
        <strain evidence="3">70-15 / ATCC MYA-4617 / FGSC 8958</strain>
    </source>
</reference>
<feature type="domain" description="F-box" evidence="1">
    <location>
        <begin position="227"/>
        <end position="276"/>
    </location>
</feature>
<dbReference type="RefSeq" id="XP_003718235.1">
    <property type="nucleotide sequence ID" value="XM_003718187.1"/>
</dbReference>
<evidence type="ECO:0000313" key="3">
    <source>
        <dbReference type="Proteomes" id="UP000009058"/>
    </source>
</evidence>
<sequence>MSKSSSVPSAQDYLERARMYYHDQNAEKARNYFEKACLSCPCHKKDRLARREYVIQCQAKGLNPEPTHYVRDYGCSCKDIMHELTRGLHGLNKRSVSQLAARPCVCKSKSDSARGLRPCHDDLHIGAIDGISACYELMGDFEASFDAALIMIHKAPMRPEGYLRAAKLTTKIKPDRYRTSELHISAAEVRRSICRHGLANMALDSKRDSTKDKYQLLKRLLSSHSRADPVARLPGELLIMIMSHFQLKDKLACQRVSRSWSDFVSSPAASSLWQHLDFDSQFKPSIAALGRVFRLSNSIRDGKIAPTTKHVKIRDWNNFSLDKHKLAMITRLPYLEVLEVRQGPIQRPKIGYGGPAGNGIVYDPPPFPEAATMKHLKRLVLESFEPESRKNSEPFRNIWAVLANVAPCLETIEFCGYNRPLFVKPFPKVKVLKLSMKPGGKPPNIRFAQFNETFPNLEQLYLDVAVVHCTAVDPGAVPKLKTLVIGCLIPGFADTDDPVVGRRIFPSLPPTLRVLDLGMSSYSLVKEILFHYPEPLERPTLSHLEVFRLLDNDYDADAVLEVLKPSMESGSLRVMDVALPRSPAGALVDRLGYEAAIAATVDQFAGPDLPLSSLTTVGIPRYVTRNMRSYHSTHTTRPFVDWVAKFPNVDTVRFYPEAIENAAEAIVGLVKLPRVKTIYQNCLKGVLRDEVLALAGEAGVRIVDTPDAWFPAQFPYVFADGDGSAAGN</sequence>
<protein>
    <recommendedName>
        <fullName evidence="1">F-box domain-containing protein</fullName>
    </recommendedName>
</protein>
<dbReference type="PROSITE" id="PS50181">
    <property type="entry name" value="FBOX"/>
    <property type="match status" value="1"/>
</dbReference>
<name>G4NEM1_PYRO7</name>
<dbReference type="InterPro" id="IPR036047">
    <property type="entry name" value="F-box-like_dom_sf"/>
</dbReference>
<dbReference type="OrthoDB" id="629492at2759"/>
<dbReference type="InterPro" id="IPR001810">
    <property type="entry name" value="F-box_dom"/>
</dbReference>
<accession>G4NEM1</accession>